<protein>
    <submittedName>
        <fullName evidence="8">AEC family transporter</fullName>
    </submittedName>
</protein>
<evidence type="ECO:0000256" key="1">
    <source>
        <dbReference type="ARBA" id="ARBA00004141"/>
    </source>
</evidence>
<feature type="transmembrane region" description="Helical" evidence="7">
    <location>
        <begin position="177"/>
        <end position="197"/>
    </location>
</feature>
<feature type="transmembrane region" description="Helical" evidence="7">
    <location>
        <begin position="302"/>
        <end position="321"/>
    </location>
</feature>
<reference evidence="8" key="1">
    <citation type="journal article" date="2021" name="PeerJ">
        <title>Extensive microbial diversity within the chicken gut microbiome revealed by metagenomics and culture.</title>
        <authorList>
            <person name="Gilroy R."/>
            <person name="Ravi A."/>
            <person name="Getino M."/>
            <person name="Pursley I."/>
            <person name="Horton D.L."/>
            <person name="Alikhan N.F."/>
            <person name="Baker D."/>
            <person name="Gharbi K."/>
            <person name="Hall N."/>
            <person name="Watson M."/>
            <person name="Adriaenssens E.M."/>
            <person name="Foster-Nyarko E."/>
            <person name="Jarju S."/>
            <person name="Secka A."/>
            <person name="Antonio M."/>
            <person name="Oren A."/>
            <person name="Chaudhuri R.R."/>
            <person name="La Ragione R."/>
            <person name="Hildebrand F."/>
            <person name="Pallen M.J."/>
        </authorList>
    </citation>
    <scope>NUCLEOTIDE SEQUENCE</scope>
    <source>
        <strain evidence="8">CHK174-6876</strain>
    </source>
</reference>
<dbReference type="PANTHER" id="PTHR36838:SF1">
    <property type="entry name" value="SLR1864 PROTEIN"/>
    <property type="match status" value="1"/>
</dbReference>
<comment type="caution">
    <text evidence="8">The sequence shown here is derived from an EMBL/GenBank/DDBJ whole genome shotgun (WGS) entry which is preliminary data.</text>
</comment>
<evidence type="ECO:0000256" key="4">
    <source>
        <dbReference type="ARBA" id="ARBA00022692"/>
    </source>
</evidence>
<organism evidence="8 9">
    <name type="scientific">Ligilactobacillus acidipiscis</name>
    <dbReference type="NCBI Taxonomy" id="89059"/>
    <lineage>
        <taxon>Bacteria</taxon>
        <taxon>Bacillati</taxon>
        <taxon>Bacillota</taxon>
        <taxon>Bacilli</taxon>
        <taxon>Lactobacillales</taxon>
        <taxon>Lactobacillaceae</taxon>
        <taxon>Ligilactobacillus</taxon>
    </lineage>
</organism>
<evidence type="ECO:0000256" key="3">
    <source>
        <dbReference type="ARBA" id="ARBA00022475"/>
    </source>
</evidence>
<feature type="transmembrane region" description="Helical" evidence="7">
    <location>
        <begin position="113"/>
        <end position="136"/>
    </location>
</feature>
<feature type="transmembrane region" description="Helical" evidence="7">
    <location>
        <begin position="7"/>
        <end position="29"/>
    </location>
</feature>
<evidence type="ECO:0000256" key="6">
    <source>
        <dbReference type="ARBA" id="ARBA00023136"/>
    </source>
</evidence>
<accession>A0A921K1V3</accession>
<evidence type="ECO:0000256" key="7">
    <source>
        <dbReference type="SAM" id="Phobius"/>
    </source>
</evidence>
<keyword evidence="5 7" id="KW-1133">Transmembrane helix</keyword>
<evidence type="ECO:0000313" key="8">
    <source>
        <dbReference type="EMBL" id="HJE98121.1"/>
    </source>
</evidence>
<keyword evidence="6 7" id="KW-0472">Membrane</keyword>
<feature type="transmembrane region" description="Helical" evidence="7">
    <location>
        <begin position="273"/>
        <end position="290"/>
    </location>
</feature>
<sequence>MSLIIEALQSVVVLLIIMIVGFLLMRLNLVTDYFSMDVSKVITVISLPAIIFYSVLTNISQNGLLTLFQKVLVPIAATLLNYLVSWLLARLPLFEEGDRGVFINASVNPNTTFIGLAINNILFGQAGLASFLVYFLTNNVSIWAFGQYFIEPRKQDADHKRKIEKFNLLALLKSPPLLAFLVSFVVVALGLSMPLFVMNTTQLLGALVTPLALLYSGMMLYSAGLLKSLQLNKVKVLGIIGRFILGPLLMYVTIIATKHLFPGLVTSMDSQVWLVQSATPTMAILPVLAAQKGANTKLGNDLVVLTTVLFILVLPIIYLIAKAVF</sequence>
<keyword evidence="4 7" id="KW-0812">Transmembrane</keyword>
<feature type="transmembrane region" description="Helical" evidence="7">
    <location>
        <begin position="203"/>
        <end position="224"/>
    </location>
</feature>
<evidence type="ECO:0000313" key="9">
    <source>
        <dbReference type="Proteomes" id="UP000707535"/>
    </source>
</evidence>
<dbReference type="GO" id="GO:0055085">
    <property type="term" value="P:transmembrane transport"/>
    <property type="evidence" value="ECO:0007669"/>
    <property type="project" value="InterPro"/>
</dbReference>
<feature type="transmembrane region" description="Helical" evidence="7">
    <location>
        <begin position="71"/>
        <end position="93"/>
    </location>
</feature>
<dbReference type="Proteomes" id="UP000707535">
    <property type="component" value="Unassembled WGS sequence"/>
</dbReference>
<name>A0A921K1V3_9LACO</name>
<feature type="transmembrane region" description="Helical" evidence="7">
    <location>
        <begin position="41"/>
        <end position="59"/>
    </location>
</feature>
<dbReference type="AlphaFoldDB" id="A0A921K1V3"/>
<dbReference type="InterPro" id="IPR004776">
    <property type="entry name" value="Mem_transp_PIN-like"/>
</dbReference>
<keyword evidence="3" id="KW-1003">Cell membrane</keyword>
<evidence type="ECO:0000256" key="5">
    <source>
        <dbReference type="ARBA" id="ARBA00022989"/>
    </source>
</evidence>
<gene>
    <name evidence="8" type="ORF">K8V00_10940</name>
</gene>
<proteinExistence type="predicted"/>
<comment type="subcellular location">
    <subcellularLocation>
        <location evidence="1">Membrane</location>
        <topology evidence="1">Multi-pass membrane protein</topology>
    </subcellularLocation>
</comment>
<dbReference type="RefSeq" id="WP_277123416.1">
    <property type="nucleotide sequence ID" value="NZ_CP113926.1"/>
</dbReference>
<dbReference type="PANTHER" id="PTHR36838">
    <property type="entry name" value="AUXIN EFFLUX CARRIER FAMILY PROTEIN"/>
    <property type="match status" value="1"/>
</dbReference>
<reference evidence="8" key="2">
    <citation type="submission" date="2021-09" db="EMBL/GenBank/DDBJ databases">
        <authorList>
            <person name="Gilroy R."/>
        </authorList>
    </citation>
    <scope>NUCLEOTIDE SEQUENCE</scope>
    <source>
        <strain evidence="8">CHK174-6876</strain>
    </source>
</reference>
<keyword evidence="2" id="KW-0813">Transport</keyword>
<evidence type="ECO:0000256" key="2">
    <source>
        <dbReference type="ARBA" id="ARBA00022448"/>
    </source>
</evidence>
<dbReference type="GO" id="GO:0016020">
    <property type="term" value="C:membrane"/>
    <property type="evidence" value="ECO:0007669"/>
    <property type="project" value="UniProtKB-SubCell"/>
</dbReference>
<dbReference type="Pfam" id="PF03547">
    <property type="entry name" value="Mem_trans"/>
    <property type="match status" value="1"/>
</dbReference>
<dbReference type="EMBL" id="DYXG01000108">
    <property type="protein sequence ID" value="HJE98121.1"/>
    <property type="molecule type" value="Genomic_DNA"/>
</dbReference>
<feature type="transmembrane region" description="Helical" evidence="7">
    <location>
        <begin position="236"/>
        <end position="261"/>
    </location>
</feature>